<evidence type="ECO:0000313" key="4">
    <source>
        <dbReference type="EMBL" id="MDM8273943.1"/>
    </source>
</evidence>
<feature type="coiled-coil region" evidence="1">
    <location>
        <begin position="47"/>
        <end position="171"/>
    </location>
</feature>
<name>A0ABT7V619_9ACTN</name>
<keyword evidence="5" id="KW-1185">Reference proteome</keyword>
<feature type="domain" description="CT398-like coiled coil hairpin" evidence="3">
    <location>
        <begin position="10"/>
        <end position="185"/>
    </location>
</feature>
<keyword evidence="1" id="KW-0175">Coiled coil</keyword>
<dbReference type="RefSeq" id="WP_289543636.1">
    <property type="nucleotide sequence ID" value="NZ_JAUDDZ010000001.1"/>
</dbReference>
<dbReference type="InterPro" id="IPR003743">
    <property type="entry name" value="Zf-RING_7"/>
</dbReference>
<dbReference type="EMBL" id="JAUDDZ010000001">
    <property type="protein sequence ID" value="MDM8273943.1"/>
    <property type="molecule type" value="Genomic_DNA"/>
</dbReference>
<sequence length="237" mass="27011">MSVGTDLLDLQELDLALARSRAELADMPEIKALARKRKAYLKLKDEALRLMGRRKDLQTELADLDQDERDCRQAVDDAQRGCVDPSDYDEVQRLELELSDLAKELDKIAFAREELTRRLAEATEQEAQAADYLERYERAIKSDAQAARDKASKLQQEIDDAERRRSALCARIPEDFLAEYERCLKSFNGLAVERLDGAVPSLCRMTLTESSLSDLSREEGITHCPYCHRMLILSEEA</sequence>
<protein>
    <recommendedName>
        <fullName evidence="6">C4-type zinc ribbon domain-containing protein</fullName>
    </recommendedName>
</protein>
<dbReference type="Gene3D" id="1.10.287.1490">
    <property type="match status" value="1"/>
</dbReference>
<gene>
    <name evidence="4" type="ORF">QUW28_00280</name>
</gene>
<dbReference type="InterPro" id="IPR056003">
    <property type="entry name" value="CT398_CC_hairpin"/>
</dbReference>
<evidence type="ECO:0008006" key="6">
    <source>
        <dbReference type="Google" id="ProtNLM"/>
    </source>
</evidence>
<proteinExistence type="predicted"/>
<accession>A0ABT7V619</accession>
<dbReference type="Pfam" id="PF24481">
    <property type="entry name" value="CT398_CC"/>
    <property type="match status" value="1"/>
</dbReference>
<evidence type="ECO:0000259" key="3">
    <source>
        <dbReference type="Pfam" id="PF24481"/>
    </source>
</evidence>
<evidence type="ECO:0000259" key="2">
    <source>
        <dbReference type="Pfam" id="PF02591"/>
    </source>
</evidence>
<evidence type="ECO:0000256" key="1">
    <source>
        <dbReference type="SAM" id="Coils"/>
    </source>
</evidence>
<reference evidence="5" key="1">
    <citation type="submission" date="2023-06" db="EMBL/GenBank/DDBJ databases">
        <title>Identification and characterization of horizontal gene transfer across gut microbiota members of farm animals based on homology search.</title>
        <authorList>
            <person name="Zeman M."/>
            <person name="Kubasova T."/>
            <person name="Jahodarova E."/>
            <person name="Nykrynova M."/>
            <person name="Rychlik I."/>
        </authorList>
    </citation>
    <scope>NUCLEOTIDE SEQUENCE [LARGE SCALE GENOMIC DNA]</scope>
    <source>
        <strain evidence="5">154_Feed</strain>
    </source>
</reference>
<comment type="caution">
    <text evidence="4">The sequence shown here is derived from an EMBL/GenBank/DDBJ whole genome shotgun (WGS) entry which is preliminary data.</text>
</comment>
<dbReference type="Proteomes" id="UP001529421">
    <property type="component" value="Unassembled WGS sequence"/>
</dbReference>
<dbReference type="Pfam" id="PF02591">
    <property type="entry name" value="Zn_ribbon_9"/>
    <property type="match status" value="1"/>
</dbReference>
<evidence type="ECO:0000313" key="5">
    <source>
        <dbReference type="Proteomes" id="UP001529421"/>
    </source>
</evidence>
<organism evidence="4 5">
    <name type="scientific">Enorma phocaeensis</name>
    <dbReference type="NCBI Taxonomy" id="1871019"/>
    <lineage>
        <taxon>Bacteria</taxon>
        <taxon>Bacillati</taxon>
        <taxon>Actinomycetota</taxon>
        <taxon>Coriobacteriia</taxon>
        <taxon>Coriobacteriales</taxon>
        <taxon>Coriobacteriaceae</taxon>
        <taxon>Enorma</taxon>
    </lineage>
</organism>
<feature type="domain" description="C4-type zinc ribbon" evidence="2">
    <location>
        <begin position="203"/>
        <end position="231"/>
    </location>
</feature>